<reference evidence="1 2" key="1">
    <citation type="journal article" date="2015" name="Sci. Rep.">
        <title>Chromosome-level genome map provides insights into diverse defense mechanisms in the medicinal fungus Ganoderma sinense.</title>
        <authorList>
            <person name="Zhu Y."/>
            <person name="Xu J."/>
            <person name="Sun C."/>
            <person name="Zhou S."/>
            <person name="Xu H."/>
            <person name="Nelson D.R."/>
            <person name="Qian J."/>
            <person name="Song J."/>
            <person name="Luo H."/>
            <person name="Xiang L."/>
            <person name="Li Y."/>
            <person name="Xu Z."/>
            <person name="Ji A."/>
            <person name="Wang L."/>
            <person name="Lu S."/>
            <person name="Hayward A."/>
            <person name="Sun W."/>
            <person name="Li X."/>
            <person name="Schwartz D.C."/>
            <person name="Wang Y."/>
            <person name="Chen S."/>
        </authorList>
    </citation>
    <scope>NUCLEOTIDE SEQUENCE [LARGE SCALE GENOMIC DNA]</scope>
    <source>
        <strain evidence="1 2">ZZ0214-1</strain>
    </source>
</reference>
<keyword evidence="2" id="KW-1185">Reference proteome</keyword>
<evidence type="ECO:0008006" key="3">
    <source>
        <dbReference type="Google" id="ProtNLM"/>
    </source>
</evidence>
<evidence type="ECO:0000313" key="2">
    <source>
        <dbReference type="Proteomes" id="UP000230002"/>
    </source>
</evidence>
<gene>
    <name evidence="1" type="ORF">GSI_15579</name>
</gene>
<sequence length="390" mass="43443">MARILKPFFVRVAPLAPKFSRLEIEASGAFFAAADPELSASIASLTTLKILIFRDAREETIKVLRALQSRLVKAEVHYDVEFGPSAPEDMDPIPCLCNSEDTLRLVSLRHTVSSPAAGRYRNVRMLTLGYIDIPTTFHFVHAFPNLECLRATDCTARYMEIDLDSVAQRKRALNVAEQAERGSWGGLTSYKGSILMLYAMGLACPVSHVYVHDDVEEGMDPTQIRAILGDTRPLHLTVRADGLEYILERSGDFVALCRSAEFLRLPSLRLDFRVSLQVGHWTLNPPDPEAIMNLIYDAVAPSPVTVVVFVIRFYGLIPEPRQPGIAAVPPARFREFIDGMDANEVADRLFAGNALRGAVQVVLLRDGKKRVAVQRGYPRLLVDIDFDNCF</sequence>
<proteinExistence type="predicted"/>
<dbReference type="EMBL" id="AYKW01000069">
    <property type="protein sequence ID" value="PIL22883.1"/>
    <property type="molecule type" value="Genomic_DNA"/>
</dbReference>
<organism evidence="1 2">
    <name type="scientific">Ganoderma sinense ZZ0214-1</name>
    <dbReference type="NCBI Taxonomy" id="1077348"/>
    <lineage>
        <taxon>Eukaryota</taxon>
        <taxon>Fungi</taxon>
        <taxon>Dikarya</taxon>
        <taxon>Basidiomycota</taxon>
        <taxon>Agaricomycotina</taxon>
        <taxon>Agaricomycetes</taxon>
        <taxon>Polyporales</taxon>
        <taxon>Polyporaceae</taxon>
        <taxon>Ganoderma</taxon>
    </lineage>
</organism>
<dbReference type="Proteomes" id="UP000230002">
    <property type="component" value="Unassembled WGS sequence"/>
</dbReference>
<comment type="caution">
    <text evidence="1">The sequence shown here is derived from an EMBL/GenBank/DDBJ whole genome shotgun (WGS) entry which is preliminary data.</text>
</comment>
<name>A0A2G8RN03_9APHY</name>
<evidence type="ECO:0000313" key="1">
    <source>
        <dbReference type="EMBL" id="PIL22883.1"/>
    </source>
</evidence>
<dbReference type="AlphaFoldDB" id="A0A2G8RN03"/>
<accession>A0A2G8RN03</accession>
<protein>
    <recommendedName>
        <fullName evidence="3">F-box domain-containing protein</fullName>
    </recommendedName>
</protein>
<dbReference type="OrthoDB" id="2746429at2759"/>